<dbReference type="AlphaFoldDB" id="I6ZU92"/>
<gene>
    <name evidence="2" type="ordered locus">EROM_061350</name>
</gene>
<dbReference type="Proteomes" id="UP000010094">
    <property type="component" value="Chromosome VI"/>
</dbReference>
<sequence length="188" mass="20594">MDELISELRSTQAKEERQIGSTVNTNDLPISNATSKGLSNEVPPDPFVQENLEETPDSEEDTKDDCHELTSSQVPISFHIMKLDFDALAQVKKENQVEIGIDKIKCCKKYKIENVFAGIIKKLSVFGADTACLELVDESGSICGSCPLAVVDEFGLKVGTIVLLSKCSLWKINGNHLNIVGANIRKVI</sequence>
<accession>I6ZU92</accession>
<feature type="region of interest" description="Disordered" evidence="1">
    <location>
        <begin position="1"/>
        <end position="65"/>
    </location>
</feature>
<evidence type="ECO:0000256" key="1">
    <source>
        <dbReference type="SAM" id="MobiDB-lite"/>
    </source>
</evidence>
<dbReference type="GeneID" id="20521532"/>
<dbReference type="VEuPathDB" id="MicrosporidiaDB:EROM_061350"/>
<feature type="compositionally biased region" description="Polar residues" evidence="1">
    <location>
        <begin position="19"/>
        <end position="38"/>
    </location>
</feature>
<evidence type="ECO:0000313" key="3">
    <source>
        <dbReference type="Proteomes" id="UP000010094"/>
    </source>
</evidence>
<dbReference type="EMBL" id="CP003523">
    <property type="protein sequence ID" value="AFN83226.1"/>
    <property type="molecule type" value="Genomic_DNA"/>
</dbReference>
<name>I6ZU92_ENCRO</name>
<dbReference type="RefSeq" id="XP_009264723.1">
    <property type="nucleotide sequence ID" value="XM_009266448.1"/>
</dbReference>
<evidence type="ECO:0000313" key="2">
    <source>
        <dbReference type="EMBL" id="AFN83226.1"/>
    </source>
</evidence>
<dbReference type="HOGENOM" id="CLU_124533_0_0_1"/>
<organism evidence="2 3">
    <name type="scientific">Encephalitozoon romaleae (strain SJ-2008)</name>
    <name type="common">Microsporidian parasite</name>
    <dbReference type="NCBI Taxonomy" id="1178016"/>
    <lineage>
        <taxon>Eukaryota</taxon>
        <taxon>Fungi</taxon>
        <taxon>Fungi incertae sedis</taxon>
        <taxon>Microsporidia</taxon>
        <taxon>Unikaryonidae</taxon>
        <taxon>Encephalitozoon</taxon>
    </lineage>
</organism>
<reference evidence="2 3" key="1">
    <citation type="journal article" date="2012" name="Proc. Natl. Acad. Sci. U.S.A.">
        <title>Gain and loss of multiple functionally related, horizontally transferred genes in the reduced genomes of two microsporidian parasites.</title>
        <authorList>
            <person name="Pombert J.-F."/>
            <person name="Selman M."/>
            <person name="Burki F."/>
            <person name="Bardell F.T."/>
            <person name="Farinelli L."/>
            <person name="Solter L.F."/>
            <person name="Whitman D.W."/>
            <person name="Weiss L.M."/>
            <person name="Corradi N."/>
            <person name="Keeling P.J."/>
        </authorList>
    </citation>
    <scope>NUCLEOTIDE SEQUENCE [LARGE SCALE GENOMIC DNA]</scope>
    <source>
        <strain evidence="2 3">SJ-2008</strain>
    </source>
</reference>
<keyword evidence="3" id="KW-1185">Reference proteome</keyword>
<feature type="compositionally biased region" description="Acidic residues" evidence="1">
    <location>
        <begin position="51"/>
        <end position="63"/>
    </location>
</feature>
<proteinExistence type="predicted"/>
<dbReference type="OrthoDB" id="2191211at2759"/>
<protein>
    <submittedName>
        <fullName evidence="2">Uncharacterized protein</fullName>
    </submittedName>
</protein>
<dbReference type="KEGG" id="ero:EROM_061350"/>